<accession>T2PLG5</accession>
<sequence length="53" mass="6125">MAYISTTIPKELVYQDYPLFVVLISVSNKKMREGMSCHYVGYAKLGRDSRFFA</sequence>
<organism evidence="1 2">
    <name type="scientific">Gardnerella pickettii JCP8017A</name>
    <dbReference type="NCBI Taxonomy" id="1261062"/>
    <lineage>
        <taxon>Bacteria</taxon>
        <taxon>Bacillati</taxon>
        <taxon>Actinomycetota</taxon>
        <taxon>Actinomycetes</taxon>
        <taxon>Bifidobacteriales</taxon>
        <taxon>Bifidobacteriaceae</taxon>
        <taxon>Gardnerella</taxon>
        <taxon>Gardnerella pickettii</taxon>
    </lineage>
</organism>
<dbReference type="HOGENOM" id="CLU_192873_0_0_11"/>
<reference evidence="1 2" key="1">
    <citation type="submission" date="2013-06" db="EMBL/GenBank/DDBJ databases">
        <authorList>
            <person name="Weinstock G."/>
            <person name="Sodergren E."/>
            <person name="Lobos E.A."/>
            <person name="Fulton L."/>
            <person name="Fulton R."/>
            <person name="Courtney L."/>
            <person name="Fronick C."/>
            <person name="O'Laughlin M."/>
            <person name="Godfrey J."/>
            <person name="Wilson R.M."/>
            <person name="Miner T."/>
            <person name="Farmer C."/>
            <person name="Delehaunty K."/>
            <person name="Cordes M."/>
            <person name="Minx P."/>
            <person name="Tomlinson C."/>
            <person name="Chen J."/>
            <person name="Wollam A."/>
            <person name="Pepin K.H."/>
            <person name="Bhonagiri V."/>
            <person name="Zhang X."/>
            <person name="Warren W."/>
            <person name="Mitreva M."/>
            <person name="Mardis E.R."/>
            <person name="Wilson R.K."/>
        </authorList>
    </citation>
    <scope>NUCLEOTIDE SEQUENCE [LARGE SCALE GENOMIC DNA]</scope>
    <source>
        <strain evidence="1 2">JCP8017A</strain>
    </source>
</reference>
<dbReference type="EMBL" id="ATJN01000026">
    <property type="protein sequence ID" value="EPI52734.1"/>
    <property type="molecule type" value="Genomic_DNA"/>
</dbReference>
<gene>
    <name evidence="1" type="ORF">HMPREF1577_00486</name>
</gene>
<evidence type="ECO:0000313" key="1">
    <source>
        <dbReference type="EMBL" id="EPI52734.1"/>
    </source>
</evidence>
<comment type="caution">
    <text evidence="1">The sequence shown here is derived from an EMBL/GenBank/DDBJ whole genome shotgun (WGS) entry which is preliminary data.</text>
</comment>
<dbReference type="Proteomes" id="UP000015779">
    <property type="component" value="Unassembled WGS sequence"/>
</dbReference>
<name>T2PLG5_9BIFI</name>
<feature type="non-terminal residue" evidence="1">
    <location>
        <position position="53"/>
    </location>
</feature>
<evidence type="ECO:0000313" key="2">
    <source>
        <dbReference type="Proteomes" id="UP000015779"/>
    </source>
</evidence>
<protein>
    <submittedName>
        <fullName evidence="1">Uncharacterized protein</fullName>
    </submittedName>
</protein>
<dbReference type="AlphaFoldDB" id="T2PLG5"/>
<proteinExistence type="predicted"/>